<comment type="caution">
    <text evidence="2">The sequence shown here is derived from an EMBL/GenBank/DDBJ whole genome shotgun (WGS) entry which is preliminary data.</text>
</comment>
<proteinExistence type="predicted"/>
<evidence type="ECO:0000313" key="2">
    <source>
        <dbReference type="EMBL" id="KAG1279219.1"/>
    </source>
</evidence>
<evidence type="ECO:0000313" key="3">
    <source>
        <dbReference type="Proteomes" id="UP000716291"/>
    </source>
</evidence>
<name>A0A9P6WT63_RHIOR</name>
<gene>
    <name evidence="2" type="ORF">G6F64_014589</name>
</gene>
<feature type="region of interest" description="Disordered" evidence="1">
    <location>
        <begin position="1"/>
        <end position="30"/>
    </location>
</feature>
<reference evidence="2" key="1">
    <citation type="journal article" date="2020" name="Microb. Genom.">
        <title>Genetic diversity of clinical and environmental Mucorales isolates obtained from an investigation of mucormycosis cases among solid organ transplant recipients.</title>
        <authorList>
            <person name="Nguyen M.H."/>
            <person name="Kaul D."/>
            <person name="Muto C."/>
            <person name="Cheng S.J."/>
            <person name="Richter R.A."/>
            <person name="Bruno V.M."/>
            <person name="Liu G."/>
            <person name="Beyhan S."/>
            <person name="Sundermann A.J."/>
            <person name="Mounaud S."/>
            <person name="Pasculle A.W."/>
            <person name="Nierman W.C."/>
            <person name="Driscoll E."/>
            <person name="Cumbie R."/>
            <person name="Clancy C.J."/>
            <person name="Dupont C.L."/>
        </authorList>
    </citation>
    <scope>NUCLEOTIDE SEQUENCE</scope>
    <source>
        <strain evidence="2">GL11</strain>
    </source>
</reference>
<protein>
    <submittedName>
        <fullName evidence="2">Uncharacterized protein</fullName>
    </submittedName>
</protein>
<accession>A0A9P6WT63</accession>
<keyword evidence="3" id="KW-1185">Reference proteome</keyword>
<dbReference type="Proteomes" id="UP000716291">
    <property type="component" value="Unassembled WGS sequence"/>
</dbReference>
<dbReference type="AlphaFoldDB" id="A0A9P6WT63"/>
<organism evidence="2 3">
    <name type="scientific">Rhizopus oryzae</name>
    <name type="common">Mucormycosis agent</name>
    <name type="synonym">Rhizopus arrhizus var. delemar</name>
    <dbReference type="NCBI Taxonomy" id="64495"/>
    <lineage>
        <taxon>Eukaryota</taxon>
        <taxon>Fungi</taxon>
        <taxon>Fungi incertae sedis</taxon>
        <taxon>Mucoromycota</taxon>
        <taxon>Mucoromycotina</taxon>
        <taxon>Mucoromycetes</taxon>
        <taxon>Mucorales</taxon>
        <taxon>Mucorineae</taxon>
        <taxon>Rhizopodaceae</taxon>
        <taxon>Rhizopus</taxon>
    </lineage>
</organism>
<sequence length="100" mass="10656">MGARIREQGTPAEAHPEDLTPDSAGRWPASLLPNGPVHGAVCIHWMVPTFTSVRAQALSRHSPVSQTCPSPIITPCWLTNTLPKSCPDIALTTAGVMIFS</sequence>
<dbReference type="EMBL" id="JAANQT010008929">
    <property type="protein sequence ID" value="KAG1279219.1"/>
    <property type="molecule type" value="Genomic_DNA"/>
</dbReference>
<evidence type="ECO:0000256" key="1">
    <source>
        <dbReference type="SAM" id="MobiDB-lite"/>
    </source>
</evidence>